<dbReference type="AlphaFoldDB" id="A0A419SBU1"/>
<sequence>MENINNTLWLHLADLTKEIKPRELEKQTELGKTVAVVLHKLLQIFGAGQSLEELKHDNEIDFAGLNDDDTTRLFLLQQHIRYSLNKASLLQKELYQPVLKHILQSFVKKQTTLKTQNRLLLEVQIVGLAGFSCFINTANQHLTFEAPINAKADAILYLDEQIAWLLFSGAVHLAQIAQFYQIIGEKAYFMDLLNFRVALFG</sequence>
<dbReference type="OrthoDB" id="154293at2"/>
<comment type="caution">
    <text evidence="1">The sequence shown here is derived from an EMBL/GenBank/DDBJ whole genome shotgun (WGS) entry which is preliminary data.</text>
</comment>
<reference evidence="1 2" key="1">
    <citation type="submission" date="2016-07" db="EMBL/GenBank/DDBJ databases">
        <title>Genome of Pelobium manganitolerans.</title>
        <authorList>
            <person name="Wu S."/>
            <person name="Wang G."/>
        </authorList>
    </citation>
    <scope>NUCLEOTIDE SEQUENCE [LARGE SCALE GENOMIC DNA]</scope>
    <source>
        <strain evidence="1 2">YS-25</strain>
    </source>
</reference>
<accession>A0A419SBU1</accession>
<dbReference type="RefSeq" id="WP_120180210.1">
    <property type="nucleotide sequence ID" value="NZ_MBTA01000001.1"/>
</dbReference>
<keyword evidence="2" id="KW-1185">Reference proteome</keyword>
<proteinExistence type="predicted"/>
<gene>
    <name evidence="1" type="ORF">BCY91_01350</name>
</gene>
<evidence type="ECO:0000313" key="2">
    <source>
        <dbReference type="Proteomes" id="UP000283433"/>
    </source>
</evidence>
<dbReference type="Proteomes" id="UP000283433">
    <property type="component" value="Unassembled WGS sequence"/>
</dbReference>
<evidence type="ECO:0008006" key="3">
    <source>
        <dbReference type="Google" id="ProtNLM"/>
    </source>
</evidence>
<organism evidence="1 2">
    <name type="scientific">Pelobium manganitolerans</name>
    <dbReference type="NCBI Taxonomy" id="1842495"/>
    <lineage>
        <taxon>Bacteria</taxon>
        <taxon>Pseudomonadati</taxon>
        <taxon>Bacteroidota</taxon>
        <taxon>Sphingobacteriia</taxon>
        <taxon>Sphingobacteriales</taxon>
        <taxon>Sphingobacteriaceae</taxon>
        <taxon>Pelobium</taxon>
    </lineage>
</organism>
<protein>
    <recommendedName>
        <fullName evidence="3">SCP2 domain-containing protein</fullName>
    </recommendedName>
</protein>
<evidence type="ECO:0000313" key="1">
    <source>
        <dbReference type="EMBL" id="RKD20292.1"/>
    </source>
</evidence>
<name>A0A419SBU1_9SPHI</name>
<dbReference type="EMBL" id="MBTA01000001">
    <property type="protein sequence ID" value="RKD20292.1"/>
    <property type="molecule type" value="Genomic_DNA"/>
</dbReference>